<proteinExistence type="inferred from homology"/>
<dbReference type="EMBL" id="NRQW01000732">
    <property type="protein sequence ID" value="PLZ80980.1"/>
    <property type="molecule type" value="Genomic_DNA"/>
</dbReference>
<dbReference type="InterPro" id="IPR045621">
    <property type="entry name" value="BPD_transp_1_N"/>
</dbReference>
<evidence type="ECO:0000256" key="6">
    <source>
        <dbReference type="ARBA" id="ARBA00023136"/>
    </source>
</evidence>
<dbReference type="PROSITE" id="PS50928">
    <property type="entry name" value="ABC_TM1"/>
    <property type="match status" value="1"/>
</dbReference>
<keyword evidence="2 7" id="KW-0813">Transport</keyword>
<dbReference type="Pfam" id="PF19300">
    <property type="entry name" value="BPD_transp_1_N"/>
    <property type="match status" value="1"/>
</dbReference>
<dbReference type="CDD" id="cd06261">
    <property type="entry name" value="TM_PBP2"/>
    <property type="match status" value="1"/>
</dbReference>
<dbReference type="RefSeq" id="WP_102205889.1">
    <property type="nucleotide sequence ID" value="NZ_CAWNVR010000176.1"/>
</dbReference>
<evidence type="ECO:0000313" key="10">
    <source>
        <dbReference type="Proteomes" id="UP000235036"/>
    </source>
</evidence>
<evidence type="ECO:0000256" key="4">
    <source>
        <dbReference type="ARBA" id="ARBA00022692"/>
    </source>
</evidence>
<evidence type="ECO:0000256" key="7">
    <source>
        <dbReference type="RuleBase" id="RU363032"/>
    </source>
</evidence>
<comment type="similarity">
    <text evidence="7">Belongs to the binding-protein-dependent transport system permease family.</text>
</comment>
<evidence type="ECO:0000259" key="8">
    <source>
        <dbReference type="PROSITE" id="PS50928"/>
    </source>
</evidence>
<feature type="transmembrane region" description="Helical" evidence="7">
    <location>
        <begin position="190"/>
        <end position="211"/>
    </location>
</feature>
<dbReference type="GO" id="GO:0055085">
    <property type="term" value="P:transmembrane transport"/>
    <property type="evidence" value="ECO:0007669"/>
    <property type="project" value="InterPro"/>
</dbReference>
<dbReference type="Gene3D" id="1.10.3720.10">
    <property type="entry name" value="MetI-like"/>
    <property type="match status" value="1"/>
</dbReference>
<evidence type="ECO:0000256" key="2">
    <source>
        <dbReference type="ARBA" id="ARBA00022448"/>
    </source>
</evidence>
<dbReference type="Pfam" id="PF00528">
    <property type="entry name" value="BPD_transp_1"/>
    <property type="match status" value="1"/>
</dbReference>
<dbReference type="PANTHER" id="PTHR43163">
    <property type="entry name" value="DIPEPTIDE TRANSPORT SYSTEM PERMEASE PROTEIN DPPB-RELATED"/>
    <property type="match status" value="1"/>
</dbReference>
<feature type="transmembrane region" description="Helical" evidence="7">
    <location>
        <begin position="291"/>
        <end position="312"/>
    </location>
</feature>
<accession>A0A2N6JUB8</accession>
<dbReference type="PANTHER" id="PTHR43163:SF6">
    <property type="entry name" value="DIPEPTIDE TRANSPORT SYSTEM PERMEASE PROTEIN DPPB-RELATED"/>
    <property type="match status" value="1"/>
</dbReference>
<name>A0A2N6JUB8_FISMU</name>
<gene>
    <name evidence="9" type="ORF">CEN44_29000</name>
</gene>
<evidence type="ECO:0000313" key="9">
    <source>
        <dbReference type="EMBL" id="PLZ80980.1"/>
    </source>
</evidence>
<keyword evidence="4 7" id="KW-0812">Transmembrane</keyword>
<keyword evidence="6 7" id="KW-0472">Membrane</keyword>
<feature type="transmembrane region" description="Helical" evidence="7">
    <location>
        <begin position="141"/>
        <end position="162"/>
    </location>
</feature>
<evidence type="ECO:0000256" key="1">
    <source>
        <dbReference type="ARBA" id="ARBA00004651"/>
    </source>
</evidence>
<dbReference type="InterPro" id="IPR000515">
    <property type="entry name" value="MetI-like"/>
</dbReference>
<comment type="caution">
    <text evidence="9">The sequence shown here is derived from an EMBL/GenBank/DDBJ whole genome shotgun (WGS) entry which is preliminary data.</text>
</comment>
<protein>
    <submittedName>
        <fullName evidence="9">ABC transporter permease</fullName>
    </submittedName>
</protein>
<organism evidence="9 10">
    <name type="scientific">Fischerella muscicola CCMEE 5323</name>
    <dbReference type="NCBI Taxonomy" id="2019572"/>
    <lineage>
        <taxon>Bacteria</taxon>
        <taxon>Bacillati</taxon>
        <taxon>Cyanobacteriota</taxon>
        <taxon>Cyanophyceae</taxon>
        <taxon>Nostocales</taxon>
        <taxon>Hapalosiphonaceae</taxon>
        <taxon>Fischerella</taxon>
    </lineage>
</organism>
<evidence type="ECO:0000256" key="5">
    <source>
        <dbReference type="ARBA" id="ARBA00022989"/>
    </source>
</evidence>
<dbReference type="SUPFAM" id="SSF161098">
    <property type="entry name" value="MetI-like"/>
    <property type="match status" value="1"/>
</dbReference>
<dbReference type="GO" id="GO:0005886">
    <property type="term" value="C:plasma membrane"/>
    <property type="evidence" value="ECO:0007669"/>
    <property type="project" value="UniProtKB-SubCell"/>
</dbReference>
<evidence type="ECO:0000256" key="3">
    <source>
        <dbReference type="ARBA" id="ARBA00022475"/>
    </source>
</evidence>
<reference evidence="9 10" key="1">
    <citation type="submission" date="2017-08" db="EMBL/GenBank/DDBJ databases">
        <title>Genomes of Fischerella (Mastigocladus) sp. strains.</title>
        <authorList>
            <person name="Miller S.R."/>
        </authorList>
    </citation>
    <scope>NUCLEOTIDE SEQUENCE [LARGE SCALE GENOMIC DNA]</scope>
    <source>
        <strain evidence="9 10">CCMEE 5323</strain>
    </source>
</reference>
<keyword evidence="3" id="KW-1003">Cell membrane</keyword>
<keyword evidence="5 7" id="KW-1133">Transmembrane helix</keyword>
<feature type="transmembrane region" description="Helical" evidence="7">
    <location>
        <begin position="12"/>
        <end position="32"/>
    </location>
</feature>
<dbReference type="AlphaFoldDB" id="A0A2N6JUB8"/>
<feature type="domain" description="ABC transmembrane type-1" evidence="8">
    <location>
        <begin position="102"/>
        <end position="312"/>
    </location>
</feature>
<dbReference type="InterPro" id="IPR035906">
    <property type="entry name" value="MetI-like_sf"/>
</dbReference>
<dbReference type="Proteomes" id="UP000235036">
    <property type="component" value="Unassembled WGS sequence"/>
</dbReference>
<comment type="subcellular location">
    <subcellularLocation>
        <location evidence="1 7">Cell membrane</location>
        <topology evidence="1 7">Multi-pass membrane protein</topology>
    </subcellularLocation>
</comment>
<sequence length="330" mass="36319">MNFLLRFFLKKLLYLFLLLLTVAILTFVLMSLSPIDPIDAYVNASLRLTLTPEQRELIAQRWGLDKPMITRFFLWLGQLLQGNWGESMVYRASVWEVIANRFSASLWLMGLAWVLSGCFGVTLGILAGAKEGSFLDQTIRLYAYTLASAPTFWIALLLLTLFSVSLQVTPICCASPPGVLVEDVSLWDRLYHLLLPALALSLMGVATIALATREKLIEILHSNFALFAYAQGETKTGLILHHGLRNIALPAITLQFASLGELFGGSVLAEKVFGYPGLGDATIQSALSGDVPLLVGIVFFCAVFVFIGNTLADFTYQIIDPRIRLGNPTP</sequence>
<feature type="transmembrane region" description="Helical" evidence="7">
    <location>
        <begin position="106"/>
        <end position="129"/>
    </location>
</feature>
<keyword evidence="10" id="KW-1185">Reference proteome</keyword>